<proteinExistence type="predicted"/>
<gene>
    <name evidence="1" type="ORF">MBHS_00957</name>
</gene>
<dbReference type="AlphaFoldDB" id="A0A1H6F7R7"/>
<protein>
    <submittedName>
        <fullName evidence="1">Uncharacterized protein</fullName>
    </submittedName>
</protein>
<accession>A0A1H6F7R7</accession>
<reference evidence="1 2" key="1">
    <citation type="submission" date="2016-10" db="EMBL/GenBank/DDBJ databases">
        <authorList>
            <person name="de Groot N.N."/>
        </authorList>
    </citation>
    <scope>NUCLEOTIDE SEQUENCE [LARGE SCALE GENOMIC DNA]</scope>
    <source>
        <strain evidence="1">MBHS1</strain>
    </source>
</reference>
<dbReference type="EMBL" id="FMSV02000156">
    <property type="protein sequence ID" value="SEH05104.1"/>
    <property type="molecule type" value="Genomic_DNA"/>
</dbReference>
<dbReference type="Proteomes" id="UP000236724">
    <property type="component" value="Unassembled WGS sequence"/>
</dbReference>
<evidence type="ECO:0000313" key="1">
    <source>
        <dbReference type="EMBL" id="SEH05104.1"/>
    </source>
</evidence>
<evidence type="ECO:0000313" key="2">
    <source>
        <dbReference type="Proteomes" id="UP000236724"/>
    </source>
</evidence>
<name>A0A1H6F7R7_9GAMM</name>
<keyword evidence="2" id="KW-1185">Reference proteome</keyword>
<sequence length="45" mass="5492">MYRLLTENEGKESVVFEEGKLTDIDTSKIWFLEKESEEIKRQKWQ</sequence>
<organism evidence="1 2">
    <name type="scientific">Candidatus Venteria ishoeyi</name>
    <dbReference type="NCBI Taxonomy" id="1899563"/>
    <lineage>
        <taxon>Bacteria</taxon>
        <taxon>Pseudomonadati</taxon>
        <taxon>Pseudomonadota</taxon>
        <taxon>Gammaproteobacteria</taxon>
        <taxon>Thiotrichales</taxon>
        <taxon>Thiotrichaceae</taxon>
        <taxon>Venteria</taxon>
    </lineage>
</organism>